<dbReference type="InterPro" id="IPR020798">
    <property type="entry name" value="Ribosomal_uL16_CS"/>
</dbReference>
<keyword evidence="3 4" id="KW-0687">Ribonucleoprotein</keyword>
<protein>
    <submittedName>
        <fullName evidence="6">Uncharacterized protein</fullName>
    </submittedName>
</protein>
<dbReference type="InParanoid" id="A0A7C8MQB8"/>
<proteinExistence type="inferred from homology"/>
<evidence type="ECO:0000256" key="2">
    <source>
        <dbReference type="ARBA" id="ARBA00022980"/>
    </source>
</evidence>
<reference evidence="6 7" key="1">
    <citation type="submission" date="2019-12" db="EMBL/GenBank/DDBJ databases">
        <title>Draft genome sequence of the ascomycete Xylaria multiplex DSM 110363.</title>
        <authorList>
            <person name="Buettner E."/>
            <person name="Kellner H."/>
        </authorList>
    </citation>
    <scope>NUCLEOTIDE SEQUENCE [LARGE SCALE GENOMIC DNA]</scope>
    <source>
        <strain evidence="6 7">DSM 110363</strain>
    </source>
</reference>
<dbReference type="EMBL" id="WUBL01000096">
    <property type="protein sequence ID" value="KAF2966153.1"/>
    <property type="molecule type" value="Genomic_DNA"/>
</dbReference>
<dbReference type="GO" id="GO:0003735">
    <property type="term" value="F:structural constituent of ribosome"/>
    <property type="evidence" value="ECO:0007669"/>
    <property type="project" value="InterPro"/>
</dbReference>
<evidence type="ECO:0000256" key="3">
    <source>
        <dbReference type="ARBA" id="ARBA00023274"/>
    </source>
</evidence>
<dbReference type="Proteomes" id="UP000481858">
    <property type="component" value="Unassembled WGS sequence"/>
</dbReference>
<accession>A0A7C8MQB8</accession>
<evidence type="ECO:0000313" key="7">
    <source>
        <dbReference type="Proteomes" id="UP000481858"/>
    </source>
</evidence>
<dbReference type="InterPro" id="IPR047873">
    <property type="entry name" value="Ribosomal_uL16"/>
</dbReference>
<dbReference type="PANTHER" id="PTHR12220:SF13">
    <property type="entry name" value="LARGE RIBOSOMAL SUBUNIT PROTEIN UL16M"/>
    <property type="match status" value="1"/>
</dbReference>
<dbReference type="InterPro" id="IPR036920">
    <property type="entry name" value="Ribosomal_uL16_sf"/>
</dbReference>
<comment type="caution">
    <text evidence="6">The sequence shown here is derived from an EMBL/GenBank/DDBJ whole genome shotgun (WGS) entry which is preliminary data.</text>
</comment>
<gene>
    <name evidence="6" type="ORF">GQX73_g7437</name>
</gene>
<dbReference type="CDD" id="cd01433">
    <property type="entry name" value="Ribosomal_L16_L10e"/>
    <property type="match status" value="1"/>
</dbReference>
<organism evidence="6 7">
    <name type="scientific">Xylaria multiplex</name>
    <dbReference type="NCBI Taxonomy" id="323545"/>
    <lineage>
        <taxon>Eukaryota</taxon>
        <taxon>Fungi</taxon>
        <taxon>Dikarya</taxon>
        <taxon>Ascomycota</taxon>
        <taxon>Pezizomycotina</taxon>
        <taxon>Sordariomycetes</taxon>
        <taxon>Xylariomycetidae</taxon>
        <taxon>Xylariales</taxon>
        <taxon>Xylariaceae</taxon>
        <taxon>Xylaria</taxon>
    </lineage>
</organism>
<dbReference type="PANTHER" id="PTHR12220">
    <property type="entry name" value="50S/60S RIBOSOMAL PROTEIN L16"/>
    <property type="match status" value="1"/>
</dbReference>
<dbReference type="GO" id="GO:0032543">
    <property type="term" value="P:mitochondrial translation"/>
    <property type="evidence" value="ECO:0007669"/>
    <property type="project" value="TreeGrafter"/>
</dbReference>
<dbReference type="PRINTS" id="PR00060">
    <property type="entry name" value="RIBOSOMALL16"/>
</dbReference>
<dbReference type="PROSITE" id="PS00701">
    <property type="entry name" value="RIBOSOMAL_L16_2"/>
    <property type="match status" value="1"/>
</dbReference>
<evidence type="ECO:0000256" key="5">
    <source>
        <dbReference type="SAM" id="MobiDB-lite"/>
    </source>
</evidence>
<evidence type="ECO:0000256" key="4">
    <source>
        <dbReference type="RuleBase" id="RU004413"/>
    </source>
</evidence>
<dbReference type="Pfam" id="PF00252">
    <property type="entry name" value="Ribosomal_L16"/>
    <property type="match status" value="1"/>
</dbReference>
<dbReference type="InterPro" id="IPR016180">
    <property type="entry name" value="Ribosomal_uL16_dom"/>
</dbReference>
<dbReference type="FunFam" id="3.90.1170.10:FF:000003">
    <property type="entry name" value="54S ribosomal protein L16, mitochondrial"/>
    <property type="match status" value="1"/>
</dbReference>
<dbReference type="SUPFAM" id="SSF54686">
    <property type="entry name" value="Ribosomal protein L16p/L10e"/>
    <property type="match status" value="1"/>
</dbReference>
<dbReference type="Gene3D" id="3.90.1170.10">
    <property type="entry name" value="Ribosomal protein L10e/L16"/>
    <property type="match status" value="1"/>
</dbReference>
<comment type="similarity">
    <text evidence="1 4">Belongs to the universal ribosomal protein uL16 family.</text>
</comment>
<name>A0A7C8MQB8_9PEZI</name>
<dbReference type="AlphaFoldDB" id="A0A7C8MQB8"/>
<keyword evidence="7" id="KW-1185">Reference proteome</keyword>
<dbReference type="NCBIfam" id="TIGR01164">
    <property type="entry name" value="rplP_bact"/>
    <property type="match status" value="1"/>
</dbReference>
<dbReference type="GO" id="GO:0005762">
    <property type="term" value="C:mitochondrial large ribosomal subunit"/>
    <property type="evidence" value="ECO:0007669"/>
    <property type="project" value="TreeGrafter"/>
</dbReference>
<evidence type="ECO:0000313" key="6">
    <source>
        <dbReference type="EMBL" id="KAF2966153.1"/>
    </source>
</evidence>
<dbReference type="GO" id="GO:0019843">
    <property type="term" value="F:rRNA binding"/>
    <property type="evidence" value="ECO:0007669"/>
    <property type="project" value="InterPro"/>
</dbReference>
<feature type="compositionally biased region" description="Low complexity" evidence="5">
    <location>
        <begin position="396"/>
        <end position="405"/>
    </location>
</feature>
<sequence>MRSTTSSCLLGAFRSLKIAHTPTTRPSIIPSAAAASRTIAGPQNVRLFSASASMAGNWLEPSLDRKKKMMKGRARVATGGSVKGTTVMWGDFGLRMTDHHRRISAQQLKMAEDTIKARLRGQKYRLYKRVCCNVGVYISGNEMRMGKGKGGFDHWAARVAVNQIVLELRGMIHEQVVRDAFRLAGNKLPGQWEFVKKGEAPIVGITKLDGITLEELKRPRRKISADTLQPIPPSLDLKAFNVSSKTFNLSLSMTSSAFIYDVPLSNITQDDLRSLIQSKQLWLLPRGVCRLDVHVYLGECDISRQERDGFLKFIADTVCQSSVWSQLGLSIELLDVQYHEEEDMIPNLYFGVEQPDMSSALLSPPHVHTAQFKGLECILRFTSSDHLGSSSRMEEAPGSESPSSPMVSPTGSSHGHLMFDTIDPVELWETAANLVEVAFCITLGTRRRIRGYSVFDPEKAPSLLDLAPTIWNSRYQRARRRSVVSHTKNFPVISNIFASSLKGQSPELRRKGAELLQGASAEANNIPNQDSARHLEPSIQRMLWDLLQGTLKPTIGTTNITRNAILPKTQVDSQDPEIDRTMVDEGFVEQYCQLNEYHYPYETLSTPAHPEDHYRYQSNASYNSDLDLSQQQSSGATFVSQDNQTLEAPGPQFEMEPFYSAADTPSDRLLEPNSQHFQSDLPNFMRDHLMSDYMNEDDNIYDYEYDEYDCIDPAG</sequence>
<dbReference type="InterPro" id="IPR000114">
    <property type="entry name" value="Ribosomal_uL16_bact-type"/>
</dbReference>
<keyword evidence="2 4" id="KW-0689">Ribosomal protein</keyword>
<evidence type="ECO:0000256" key="1">
    <source>
        <dbReference type="ARBA" id="ARBA00008931"/>
    </source>
</evidence>
<dbReference type="OrthoDB" id="4898608at2759"/>
<feature type="region of interest" description="Disordered" evidence="5">
    <location>
        <begin position="388"/>
        <end position="412"/>
    </location>
</feature>